<sequence length="255" mass="28885">MGWTVGQVAQLAGVSVRTLHHYGRIGLLPPADRSGTGYRVYTEAQLDRLRHILFYRELGFPLEEIATILDDPGTDTRAHLRRQRELLADRIARLERMVATVDKELEAHVMGVHLTPQERFELFGPNYSADYETEAGQRWGDTEAWRQSQQAVSGFTKADWIEVKRSGDDLNRRMAQALADGVGPDSEAATDLAEEHRAQIGRFYDCSYAMHRGLGDMYLQDERFTRTYESVAPGLARWLRDAIHANADRREPAAG</sequence>
<evidence type="ECO:0000259" key="6">
    <source>
        <dbReference type="PROSITE" id="PS50937"/>
    </source>
</evidence>
<dbReference type="Pfam" id="PF07739">
    <property type="entry name" value="TipAS"/>
    <property type="match status" value="1"/>
</dbReference>
<dbReference type="PANTHER" id="PTHR30204:SF90">
    <property type="entry name" value="HTH-TYPE TRANSCRIPTIONAL ACTIVATOR MTA"/>
    <property type="match status" value="1"/>
</dbReference>
<dbReference type="GO" id="GO:0003677">
    <property type="term" value="F:DNA binding"/>
    <property type="evidence" value="ECO:0007669"/>
    <property type="project" value="UniProtKB-KW"/>
</dbReference>
<keyword evidence="8" id="KW-1185">Reference proteome</keyword>
<dbReference type="SMART" id="SM00422">
    <property type="entry name" value="HTH_MERR"/>
    <property type="match status" value="1"/>
</dbReference>
<organism evidence="7 8">
    <name type="scientific">Nakamurella endophytica</name>
    <dbReference type="NCBI Taxonomy" id="1748367"/>
    <lineage>
        <taxon>Bacteria</taxon>
        <taxon>Bacillati</taxon>
        <taxon>Actinomycetota</taxon>
        <taxon>Actinomycetes</taxon>
        <taxon>Nakamurellales</taxon>
        <taxon>Nakamurellaceae</taxon>
        <taxon>Nakamurella</taxon>
    </lineage>
</organism>
<dbReference type="AlphaFoldDB" id="A0A917WBZ9"/>
<dbReference type="Proteomes" id="UP000655208">
    <property type="component" value="Unassembled WGS sequence"/>
</dbReference>
<evidence type="ECO:0000256" key="5">
    <source>
        <dbReference type="SAM" id="Coils"/>
    </source>
</evidence>
<feature type="coiled-coil region" evidence="5">
    <location>
        <begin position="77"/>
        <end position="104"/>
    </location>
</feature>
<comment type="caution">
    <text evidence="7">The sequence shown here is derived from an EMBL/GenBank/DDBJ whole genome shotgun (WGS) entry which is preliminary data.</text>
</comment>
<protein>
    <submittedName>
        <fullName evidence="7">HTH-type transcriptional activator TipA</fullName>
    </submittedName>
</protein>
<dbReference type="Gene3D" id="1.10.490.50">
    <property type="entry name" value="Antibiotic binding domain of TipA-like multidrug resistance regulators"/>
    <property type="match status" value="1"/>
</dbReference>
<evidence type="ECO:0000256" key="1">
    <source>
        <dbReference type="ARBA" id="ARBA00023015"/>
    </source>
</evidence>
<accession>A0A917WBZ9</accession>
<dbReference type="SUPFAM" id="SSF46955">
    <property type="entry name" value="Putative DNA-binding domain"/>
    <property type="match status" value="1"/>
</dbReference>
<dbReference type="InterPro" id="IPR047057">
    <property type="entry name" value="MerR_fam"/>
</dbReference>
<dbReference type="InterPro" id="IPR000551">
    <property type="entry name" value="MerR-type_HTH_dom"/>
</dbReference>
<gene>
    <name evidence="7" type="primary">tipA</name>
    <name evidence="7" type="ORF">GCM10011594_05160</name>
</gene>
<keyword evidence="2" id="KW-0238">DNA-binding</keyword>
<dbReference type="PRINTS" id="PR00040">
    <property type="entry name" value="HTHMERR"/>
</dbReference>
<dbReference type="EMBL" id="BMNA01000001">
    <property type="protein sequence ID" value="GGL88498.1"/>
    <property type="molecule type" value="Genomic_DNA"/>
</dbReference>
<keyword evidence="3" id="KW-0010">Activator</keyword>
<keyword evidence="4" id="KW-0804">Transcription</keyword>
<evidence type="ECO:0000313" key="7">
    <source>
        <dbReference type="EMBL" id="GGL88498.1"/>
    </source>
</evidence>
<dbReference type="PROSITE" id="PS50937">
    <property type="entry name" value="HTH_MERR_2"/>
    <property type="match status" value="1"/>
</dbReference>
<dbReference type="CDD" id="cd01106">
    <property type="entry name" value="HTH_TipAL-Mta"/>
    <property type="match status" value="1"/>
</dbReference>
<evidence type="ECO:0000313" key="8">
    <source>
        <dbReference type="Proteomes" id="UP000655208"/>
    </source>
</evidence>
<reference evidence="7" key="2">
    <citation type="submission" date="2020-09" db="EMBL/GenBank/DDBJ databases">
        <authorList>
            <person name="Sun Q."/>
            <person name="Zhou Y."/>
        </authorList>
    </citation>
    <scope>NUCLEOTIDE SEQUENCE</scope>
    <source>
        <strain evidence="7">CGMCC 4.7308</strain>
    </source>
</reference>
<evidence type="ECO:0000256" key="4">
    <source>
        <dbReference type="ARBA" id="ARBA00023163"/>
    </source>
</evidence>
<keyword evidence="1" id="KW-0805">Transcription regulation</keyword>
<keyword evidence="5" id="KW-0175">Coiled coil</keyword>
<name>A0A917WBZ9_9ACTN</name>
<dbReference type="Pfam" id="PF13411">
    <property type="entry name" value="MerR_1"/>
    <property type="match status" value="1"/>
</dbReference>
<dbReference type="RefSeq" id="WP_188939891.1">
    <property type="nucleotide sequence ID" value="NZ_BMNA01000001.1"/>
</dbReference>
<dbReference type="InterPro" id="IPR012925">
    <property type="entry name" value="TipAS_dom"/>
</dbReference>
<dbReference type="InterPro" id="IPR036244">
    <property type="entry name" value="TipA-like_antibiotic-bd"/>
</dbReference>
<evidence type="ECO:0000256" key="2">
    <source>
        <dbReference type="ARBA" id="ARBA00023125"/>
    </source>
</evidence>
<dbReference type="Gene3D" id="1.10.1660.10">
    <property type="match status" value="1"/>
</dbReference>
<feature type="domain" description="HTH merR-type" evidence="6">
    <location>
        <begin position="1"/>
        <end position="71"/>
    </location>
</feature>
<reference evidence="7" key="1">
    <citation type="journal article" date="2014" name="Int. J. Syst. Evol. Microbiol.">
        <title>Complete genome sequence of Corynebacterium casei LMG S-19264T (=DSM 44701T), isolated from a smear-ripened cheese.</title>
        <authorList>
            <consortium name="US DOE Joint Genome Institute (JGI-PGF)"/>
            <person name="Walter F."/>
            <person name="Albersmeier A."/>
            <person name="Kalinowski J."/>
            <person name="Ruckert C."/>
        </authorList>
    </citation>
    <scope>NUCLEOTIDE SEQUENCE</scope>
    <source>
        <strain evidence="7">CGMCC 4.7308</strain>
    </source>
</reference>
<evidence type="ECO:0000256" key="3">
    <source>
        <dbReference type="ARBA" id="ARBA00023159"/>
    </source>
</evidence>
<dbReference type="GO" id="GO:0003700">
    <property type="term" value="F:DNA-binding transcription factor activity"/>
    <property type="evidence" value="ECO:0007669"/>
    <property type="project" value="InterPro"/>
</dbReference>
<dbReference type="PANTHER" id="PTHR30204">
    <property type="entry name" value="REDOX-CYCLING DRUG-SENSING TRANSCRIPTIONAL ACTIVATOR SOXR"/>
    <property type="match status" value="1"/>
</dbReference>
<proteinExistence type="predicted"/>
<dbReference type="SUPFAM" id="SSF89082">
    <property type="entry name" value="Antibiotic binding domain of TipA-like multidrug resistance regulators"/>
    <property type="match status" value="1"/>
</dbReference>
<dbReference type="InterPro" id="IPR009061">
    <property type="entry name" value="DNA-bd_dom_put_sf"/>
</dbReference>